<dbReference type="AlphaFoldDB" id="A0A8K0NZW9"/>
<dbReference type="PANTHER" id="PTHR23227:SF67">
    <property type="entry name" value="CRANIOFACIAL DEVELOPMENT PROTEIN 2-LIKE"/>
    <property type="match status" value="1"/>
</dbReference>
<dbReference type="InterPro" id="IPR027124">
    <property type="entry name" value="Swc5/CFDP1/2"/>
</dbReference>
<dbReference type="PANTHER" id="PTHR23227">
    <property type="entry name" value="BUCENTAUR RELATED"/>
    <property type="match status" value="1"/>
</dbReference>
<proteinExistence type="predicted"/>
<organism evidence="1 2">
    <name type="scientific">Ladona fulva</name>
    <name type="common">Scarce chaser dragonfly</name>
    <name type="synonym">Libellula fulva</name>
    <dbReference type="NCBI Taxonomy" id="123851"/>
    <lineage>
        <taxon>Eukaryota</taxon>
        <taxon>Metazoa</taxon>
        <taxon>Ecdysozoa</taxon>
        <taxon>Arthropoda</taxon>
        <taxon>Hexapoda</taxon>
        <taxon>Insecta</taxon>
        <taxon>Pterygota</taxon>
        <taxon>Palaeoptera</taxon>
        <taxon>Odonata</taxon>
        <taxon>Epiprocta</taxon>
        <taxon>Anisoptera</taxon>
        <taxon>Libelluloidea</taxon>
        <taxon>Libellulidae</taxon>
        <taxon>Ladona</taxon>
    </lineage>
</organism>
<dbReference type="Proteomes" id="UP000792457">
    <property type="component" value="Unassembled WGS sequence"/>
</dbReference>
<reference evidence="1" key="1">
    <citation type="submission" date="2013-04" db="EMBL/GenBank/DDBJ databases">
        <authorList>
            <person name="Qu J."/>
            <person name="Murali S.C."/>
            <person name="Bandaranaike D."/>
            <person name="Bellair M."/>
            <person name="Blankenburg K."/>
            <person name="Chao H."/>
            <person name="Dinh H."/>
            <person name="Doddapaneni H."/>
            <person name="Downs B."/>
            <person name="Dugan-Rocha S."/>
            <person name="Elkadiri S."/>
            <person name="Gnanaolivu R.D."/>
            <person name="Hernandez B."/>
            <person name="Javaid M."/>
            <person name="Jayaseelan J.C."/>
            <person name="Lee S."/>
            <person name="Li M."/>
            <person name="Ming W."/>
            <person name="Munidasa M."/>
            <person name="Muniz J."/>
            <person name="Nguyen L."/>
            <person name="Ongeri F."/>
            <person name="Osuji N."/>
            <person name="Pu L.-L."/>
            <person name="Puazo M."/>
            <person name="Qu C."/>
            <person name="Quiroz J."/>
            <person name="Raj R."/>
            <person name="Weissenberger G."/>
            <person name="Xin Y."/>
            <person name="Zou X."/>
            <person name="Han Y."/>
            <person name="Richards S."/>
            <person name="Worley K."/>
            <person name="Muzny D."/>
            <person name="Gibbs R."/>
        </authorList>
    </citation>
    <scope>NUCLEOTIDE SEQUENCE</scope>
    <source>
        <strain evidence="1">Sampled in the wild</strain>
    </source>
</reference>
<sequence length="555" mass="63276">MPAWRVNGRGGVSGNAAQLPTLARTKWCGGGEKILRLGYRLIWGRGREKKNGVAVIISERMWGIIVEVVRVNDRILKLKLRLGDKYRNILQVYAPQTGCKEEKIEDFLEILDNQIDDAPIVVGIGNVQIGIGRTGCEEIIGPHGYGKRNKEGESLIDFCRRNNLFVGNTWFRKKPSRKITRYGWEDRHRKTVIDYMLIERECRRELIDVTAMPEEAFGRDHRAVVFKMRVGLLKWAKEVRERRIKVWKLREKERREEFINYQVPQEVEVEWKRFKEAVLITAEEVCGKTSGKKKVKETHWRNDRTREAKLLRLGSSFLSPDAGSVWDLDGPADPYDSLLTAAPNRLIHSPISSSSFAWNRYSAPPTSLLFKWKSKIMKFKYLLVAFLLMDSHSCFLTKAPSIWSSSPPEVGRSNKIFEMTLLVQRNLKSCPQELPTPSYDFRKIMNMSDNIKYKNTCRTGDSVVMRITNCIKYEELTYNLQNTLARILPTPVPFSKGAETLGESGRLSPVGDVGERGLFGSNKPTLVAVGEAGRLSCTTRNSTNGRGSMQQIANN</sequence>
<accession>A0A8K0NZW9</accession>
<evidence type="ECO:0000313" key="2">
    <source>
        <dbReference type="Proteomes" id="UP000792457"/>
    </source>
</evidence>
<dbReference type="OrthoDB" id="6156371at2759"/>
<name>A0A8K0NZW9_LADFU</name>
<reference evidence="1" key="2">
    <citation type="submission" date="2017-10" db="EMBL/GenBank/DDBJ databases">
        <title>Ladona fulva Genome sequencing and assembly.</title>
        <authorList>
            <person name="Murali S."/>
            <person name="Richards S."/>
            <person name="Bandaranaike D."/>
            <person name="Bellair M."/>
            <person name="Blankenburg K."/>
            <person name="Chao H."/>
            <person name="Dinh H."/>
            <person name="Doddapaneni H."/>
            <person name="Dugan-Rocha S."/>
            <person name="Elkadiri S."/>
            <person name="Gnanaolivu R."/>
            <person name="Hernandez B."/>
            <person name="Skinner E."/>
            <person name="Javaid M."/>
            <person name="Lee S."/>
            <person name="Li M."/>
            <person name="Ming W."/>
            <person name="Munidasa M."/>
            <person name="Muniz J."/>
            <person name="Nguyen L."/>
            <person name="Hughes D."/>
            <person name="Osuji N."/>
            <person name="Pu L.-L."/>
            <person name="Puazo M."/>
            <person name="Qu C."/>
            <person name="Quiroz J."/>
            <person name="Raj R."/>
            <person name="Weissenberger G."/>
            <person name="Xin Y."/>
            <person name="Zou X."/>
            <person name="Han Y."/>
            <person name="Worley K."/>
            <person name="Muzny D."/>
            <person name="Gibbs R."/>
        </authorList>
    </citation>
    <scope>NUCLEOTIDE SEQUENCE</scope>
    <source>
        <strain evidence="1">Sampled in the wild</strain>
    </source>
</reference>
<protein>
    <submittedName>
        <fullName evidence="1">Uncharacterized protein</fullName>
    </submittedName>
</protein>
<comment type="caution">
    <text evidence="1">The sequence shown here is derived from an EMBL/GenBank/DDBJ whole genome shotgun (WGS) entry which is preliminary data.</text>
</comment>
<evidence type="ECO:0000313" key="1">
    <source>
        <dbReference type="EMBL" id="KAG8228276.1"/>
    </source>
</evidence>
<dbReference type="SUPFAM" id="SSF56219">
    <property type="entry name" value="DNase I-like"/>
    <property type="match status" value="1"/>
</dbReference>
<dbReference type="InterPro" id="IPR036691">
    <property type="entry name" value="Endo/exonu/phosph_ase_sf"/>
</dbReference>
<gene>
    <name evidence="1" type="ORF">J437_LFUL006243</name>
</gene>
<keyword evidence="2" id="KW-1185">Reference proteome</keyword>
<dbReference type="Gene3D" id="3.60.10.10">
    <property type="entry name" value="Endonuclease/exonuclease/phosphatase"/>
    <property type="match status" value="1"/>
</dbReference>
<dbReference type="EMBL" id="KZ308365">
    <property type="protein sequence ID" value="KAG8228276.1"/>
    <property type="molecule type" value="Genomic_DNA"/>
</dbReference>